<evidence type="ECO:0000313" key="3">
    <source>
        <dbReference type="EMBL" id="VVE48216.1"/>
    </source>
</evidence>
<dbReference type="InterPro" id="IPR001172">
    <property type="entry name" value="FliN_T3SS_HrcQb"/>
</dbReference>
<dbReference type="AlphaFoldDB" id="A0A5E4YHA1"/>
<keyword evidence="4" id="KW-1185">Reference proteome</keyword>
<organism evidence="3 4">
    <name type="scientific">Pandoraea iniqua</name>
    <dbReference type="NCBI Taxonomy" id="2508288"/>
    <lineage>
        <taxon>Bacteria</taxon>
        <taxon>Pseudomonadati</taxon>
        <taxon>Pseudomonadota</taxon>
        <taxon>Betaproteobacteria</taxon>
        <taxon>Burkholderiales</taxon>
        <taxon>Burkholderiaceae</taxon>
        <taxon>Pandoraea</taxon>
    </lineage>
</organism>
<dbReference type="InterPro" id="IPR013385">
    <property type="entry name" value="T3SS_SpaO/YscQ/SpaO"/>
</dbReference>
<evidence type="ECO:0000259" key="2">
    <source>
        <dbReference type="Pfam" id="PF01052"/>
    </source>
</evidence>
<dbReference type="GO" id="GO:0071978">
    <property type="term" value="P:bacterial-type flagellum-dependent swarming motility"/>
    <property type="evidence" value="ECO:0007669"/>
    <property type="project" value="TreeGrafter"/>
</dbReference>
<name>A0A5E4YHA1_9BURK</name>
<dbReference type="Gene3D" id="2.30.330.10">
    <property type="entry name" value="SpoA-like"/>
    <property type="match status" value="1"/>
</dbReference>
<dbReference type="GO" id="GO:0050918">
    <property type="term" value="P:positive chemotaxis"/>
    <property type="evidence" value="ECO:0007669"/>
    <property type="project" value="TreeGrafter"/>
</dbReference>
<proteinExistence type="inferred from homology"/>
<evidence type="ECO:0000256" key="1">
    <source>
        <dbReference type="ARBA" id="ARBA00009226"/>
    </source>
</evidence>
<evidence type="ECO:0000313" key="4">
    <source>
        <dbReference type="Proteomes" id="UP000333828"/>
    </source>
</evidence>
<dbReference type="InterPro" id="IPR036429">
    <property type="entry name" value="SpoA-like_sf"/>
</dbReference>
<dbReference type="Proteomes" id="UP000333828">
    <property type="component" value="Unassembled WGS sequence"/>
</dbReference>
<reference evidence="3 4" key="1">
    <citation type="submission" date="2019-08" db="EMBL/GenBank/DDBJ databases">
        <authorList>
            <person name="Peeters C."/>
        </authorList>
    </citation>
    <scope>NUCLEOTIDE SEQUENCE [LARGE SCALE GENOMIC DNA]</scope>
    <source>
        <strain evidence="3 4">LMG 31115</strain>
    </source>
</reference>
<dbReference type="GO" id="GO:0009425">
    <property type="term" value="C:bacterial-type flagellum basal body"/>
    <property type="evidence" value="ECO:0007669"/>
    <property type="project" value="InterPro"/>
</dbReference>
<dbReference type="PANTHER" id="PTHR30034:SF6">
    <property type="entry name" value="YOP PROTEINS TRANSLOCATION PROTEIN Q"/>
    <property type="match status" value="1"/>
</dbReference>
<dbReference type="Pfam" id="PF01052">
    <property type="entry name" value="FliMN_C"/>
    <property type="match status" value="1"/>
</dbReference>
<comment type="similarity">
    <text evidence="1">Belongs to the FliN/MopA/SpaO family.</text>
</comment>
<protein>
    <submittedName>
        <fullName evidence="3">Surface presentation of antigens protein SpaO</fullName>
    </submittedName>
</protein>
<sequence length="372" mass="39281">MMAQALRLSHLSSGEALARSALAHAPKRIALPSSAGPDLCASLVPMPFNSTRAVGPAKAIAWSGAQFYLFGTQTLADYLSTQTFGPSALTGHPAILCEVAFERFMAAITQTLGVLGRGTPALATNATHPPPLPFVYEWQVWPCAESQVIDDGTPAMMRGQLHCDSLGQLIIGGLASSHRALPVKDDARAHDLSVVLALELGCAHLPSHAVRALRPADIVLLEDAAVRQNILTLSVAGKYAWRARMSGNVLTILDGPVNTMISSNAPSLDPSSPSDDDDFDMRDMALDDMRDDVEPVNLDALPITLSFDLGRRQMSVAEVCALGPGSVLDLGRPIARAVRIRSGGMTIGEGELVEIDGQIGVSIVRMVPAGTP</sequence>
<dbReference type="PANTHER" id="PTHR30034">
    <property type="entry name" value="FLAGELLAR MOTOR SWITCH PROTEIN FLIM"/>
    <property type="match status" value="1"/>
</dbReference>
<dbReference type="GO" id="GO:0030254">
    <property type="term" value="P:protein secretion by the type III secretion system"/>
    <property type="evidence" value="ECO:0007669"/>
    <property type="project" value="InterPro"/>
</dbReference>
<feature type="domain" description="Flagellar motor switch protein FliN-like C-terminal" evidence="2">
    <location>
        <begin position="298"/>
        <end position="367"/>
    </location>
</feature>
<dbReference type="GO" id="GO:0003774">
    <property type="term" value="F:cytoskeletal motor activity"/>
    <property type="evidence" value="ECO:0007669"/>
    <property type="project" value="InterPro"/>
</dbReference>
<dbReference type="NCBIfam" id="TIGR02551">
    <property type="entry name" value="SpaO_YscQ"/>
    <property type="match status" value="1"/>
</dbReference>
<gene>
    <name evidence="3" type="primary">spaO</name>
    <name evidence="3" type="ORF">PIN31115_04509</name>
</gene>
<dbReference type="SUPFAM" id="SSF101801">
    <property type="entry name" value="Surface presentation of antigens (SPOA)"/>
    <property type="match status" value="1"/>
</dbReference>
<dbReference type="RefSeq" id="WP_150685983.1">
    <property type="nucleotide sequence ID" value="NZ_CABPSI010000005.1"/>
</dbReference>
<dbReference type="PRINTS" id="PR00956">
    <property type="entry name" value="FLGMOTORFLIN"/>
</dbReference>
<accession>A0A5E4YHA1</accession>
<dbReference type="EMBL" id="CABPSI010000005">
    <property type="protein sequence ID" value="VVE48216.1"/>
    <property type="molecule type" value="Genomic_DNA"/>
</dbReference>
<dbReference type="InterPro" id="IPR001543">
    <property type="entry name" value="FliN-like_C"/>
</dbReference>